<dbReference type="PANTHER" id="PTHR46470:SF2">
    <property type="entry name" value="GLYCERALDEHYDE 3-PHOSPHATE PHOSPHATASE"/>
    <property type="match status" value="1"/>
</dbReference>
<evidence type="ECO:0000256" key="2">
    <source>
        <dbReference type="ARBA" id="ARBA00022723"/>
    </source>
</evidence>
<evidence type="ECO:0000313" key="5">
    <source>
        <dbReference type="EMBL" id="PIW19053.1"/>
    </source>
</evidence>
<sequence>MPAEYVIPWKKIRAVCFDRGNVTHNCRLGPATREKDRIAALALAQHLQHLTGQGSTPEAIQANLLTPWRASFAQRRERGHELPLEPFFIRAFPELKDKPNQLQELISILGATLIQWDQPAPDLLPLLKTLKKADLQVGIVSNTILPDRVYLHKYQSDQLTSMIDHYLFSYSQGLRKPEPEILIRACAQLGVSPQETVMIGDQEEVDLRCAREAGVYAVLYRPENTNKAHPNQADLIIQSFAELEACLT</sequence>
<evidence type="ECO:0000313" key="6">
    <source>
        <dbReference type="Proteomes" id="UP000231019"/>
    </source>
</evidence>
<dbReference type="Gene3D" id="3.40.50.1000">
    <property type="entry name" value="HAD superfamily/HAD-like"/>
    <property type="match status" value="1"/>
</dbReference>
<dbReference type="GO" id="GO:0044281">
    <property type="term" value="P:small molecule metabolic process"/>
    <property type="evidence" value="ECO:0007669"/>
    <property type="project" value="UniProtKB-ARBA"/>
</dbReference>
<keyword evidence="3" id="KW-0378">Hydrolase</keyword>
<dbReference type="SFLD" id="SFLDS00003">
    <property type="entry name" value="Haloacid_Dehalogenase"/>
    <property type="match status" value="1"/>
</dbReference>
<evidence type="ECO:0000256" key="1">
    <source>
        <dbReference type="ARBA" id="ARBA00001946"/>
    </source>
</evidence>
<dbReference type="EMBL" id="PFFQ01000006">
    <property type="protein sequence ID" value="PIW19053.1"/>
    <property type="molecule type" value="Genomic_DNA"/>
</dbReference>
<comment type="cofactor">
    <cofactor evidence="1">
        <name>Mg(2+)</name>
        <dbReference type="ChEBI" id="CHEBI:18420"/>
    </cofactor>
</comment>
<evidence type="ECO:0000256" key="3">
    <source>
        <dbReference type="ARBA" id="ARBA00022801"/>
    </source>
</evidence>
<dbReference type="InterPro" id="IPR006439">
    <property type="entry name" value="HAD-SF_hydro_IA"/>
</dbReference>
<name>A0A2M7GA75_9BACT</name>
<dbReference type="NCBIfam" id="TIGR01549">
    <property type="entry name" value="HAD-SF-IA-v1"/>
    <property type="match status" value="1"/>
</dbReference>
<dbReference type="SFLD" id="SFLDG01129">
    <property type="entry name" value="C1.5:_HAD__Beta-PGM__Phosphata"/>
    <property type="match status" value="1"/>
</dbReference>
<proteinExistence type="predicted"/>
<reference evidence="5 6" key="1">
    <citation type="submission" date="2017-09" db="EMBL/GenBank/DDBJ databases">
        <title>Depth-based differentiation of microbial function through sediment-hosted aquifers and enrichment of novel symbionts in the deep terrestrial subsurface.</title>
        <authorList>
            <person name="Probst A.J."/>
            <person name="Ladd B."/>
            <person name="Jarett J.K."/>
            <person name="Geller-Mcgrath D.E."/>
            <person name="Sieber C.M."/>
            <person name="Emerson J.B."/>
            <person name="Anantharaman K."/>
            <person name="Thomas B.C."/>
            <person name="Malmstrom R."/>
            <person name="Stieglmeier M."/>
            <person name="Klingl A."/>
            <person name="Woyke T."/>
            <person name="Ryan C.M."/>
            <person name="Banfield J.F."/>
        </authorList>
    </citation>
    <scope>NUCLEOTIDE SEQUENCE [LARGE SCALE GENOMIC DNA]</scope>
    <source>
        <strain evidence="5">CG17_big_fil_post_rev_8_21_14_2_50_48_46</strain>
    </source>
</reference>
<evidence type="ECO:0008006" key="7">
    <source>
        <dbReference type="Google" id="ProtNLM"/>
    </source>
</evidence>
<keyword evidence="4" id="KW-0460">Magnesium</keyword>
<comment type="caution">
    <text evidence="5">The sequence shown here is derived from an EMBL/GenBank/DDBJ whole genome shotgun (WGS) entry which is preliminary data.</text>
</comment>
<protein>
    <recommendedName>
        <fullName evidence="7">HAD family hydrolase</fullName>
    </recommendedName>
</protein>
<evidence type="ECO:0000256" key="4">
    <source>
        <dbReference type="ARBA" id="ARBA00022842"/>
    </source>
</evidence>
<dbReference type="InterPro" id="IPR036412">
    <property type="entry name" value="HAD-like_sf"/>
</dbReference>
<dbReference type="GO" id="GO:0016791">
    <property type="term" value="F:phosphatase activity"/>
    <property type="evidence" value="ECO:0007669"/>
    <property type="project" value="TreeGrafter"/>
</dbReference>
<dbReference type="PRINTS" id="PR00413">
    <property type="entry name" value="HADHALOGNASE"/>
</dbReference>
<dbReference type="InterPro" id="IPR051400">
    <property type="entry name" value="HAD-like_hydrolase"/>
</dbReference>
<gene>
    <name evidence="5" type="ORF">COW36_02780</name>
</gene>
<dbReference type="Pfam" id="PF00702">
    <property type="entry name" value="Hydrolase"/>
    <property type="match status" value="1"/>
</dbReference>
<dbReference type="Proteomes" id="UP000231019">
    <property type="component" value="Unassembled WGS sequence"/>
</dbReference>
<dbReference type="SUPFAM" id="SSF56784">
    <property type="entry name" value="HAD-like"/>
    <property type="match status" value="1"/>
</dbReference>
<organism evidence="5 6">
    <name type="scientific">bacterium (Candidatus Blackallbacteria) CG17_big_fil_post_rev_8_21_14_2_50_48_46</name>
    <dbReference type="NCBI Taxonomy" id="2014261"/>
    <lineage>
        <taxon>Bacteria</taxon>
        <taxon>Candidatus Blackallbacteria</taxon>
    </lineage>
</organism>
<dbReference type="GO" id="GO:0046872">
    <property type="term" value="F:metal ion binding"/>
    <property type="evidence" value="ECO:0007669"/>
    <property type="project" value="UniProtKB-KW"/>
</dbReference>
<dbReference type="AlphaFoldDB" id="A0A2M7GA75"/>
<accession>A0A2M7GA75</accession>
<dbReference type="PANTHER" id="PTHR46470">
    <property type="entry name" value="N-ACYLNEURAMINATE-9-PHOSPHATASE"/>
    <property type="match status" value="1"/>
</dbReference>
<dbReference type="InterPro" id="IPR023214">
    <property type="entry name" value="HAD_sf"/>
</dbReference>
<keyword evidence="2" id="KW-0479">Metal-binding</keyword>